<name>A0A6A6FD31_9PEZI</name>
<evidence type="ECO:0000313" key="4">
    <source>
        <dbReference type="Proteomes" id="UP000799539"/>
    </source>
</evidence>
<evidence type="ECO:0000256" key="1">
    <source>
        <dbReference type="SAM" id="MobiDB-lite"/>
    </source>
</evidence>
<proteinExistence type="predicted"/>
<dbReference type="InterPro" id="IPR036047">
    <property type="entry name" value="F-box-like_dom_sf"/>
</dbReference>
<sequence>MVGDEDIDQAESAGRATGKTTSSSVDQVVNHKLENAAGGMIAAGDAAAYTEQSHVCHDALNTTELLENILSQLLIKDLLFAQRVCKTWKICIHHSKIVPYMEDKGRG</sequence>
<accession>A0A6A6FD31</accession>
<feature type="region of interest" description="Disordered" evidence="1">
    <location>
        <begin position="1"/>
        <end position="28"/>
    </location>
</feature>
<dbReference type="OrthoDB" id="3650280at2759"/>
<dbReference type="Gene3D" id="1.20.1280.50">
    <property type="match status" value="1"/>
</dbReference>
<feature type="domain" description="F-box" evidence="2">
    <location>
        <begin position="64"/>
        <end position="96"/>
    </location>
</feature>
<keyword evidence="4" id="KW-1185">Reference proteome</keyword>
<feature type="compositionally biased region" description="Polar residues" evidence="1">
    <location>
        <begin position="18"/>
        <end position="27"/>
    </location>
</feature>
<organism evidence="3 4">
    <name type="scientific">Cercospora zeae-maydis SCOH1-5</name>
    <dbReference type="NCBI Taxonomy" id="717836"/>
    <lineage>
        <taxon>Eukaryota</taxon>
        <taxon>Fungi</taxon>
        <taxon>Dikarya</taxon>
        <taxon>Ascomycota</taxon>
        <taxon>Pezizomycotina</taxon>
        <taxon>Dothideomycetes</taxon>
        <taxon>Dothideomycetidae</taxon>
        <taxon>Mycosphaerellales</taxon>
        <taxon>Mycosphaerellaceae</taxon>
        <taxon>Cercospora</taxon>
    </lineage>
</organism>
<evidence type="ECO:0000313" key="3">
    <source>
        <dbReference type="EMBL" id="KAF2211399.1"/>
    </source>
</evidence>
<dbReference type="Pfam" id="PF00646">
    <property type="entry name" value="F-box"/>
    <property type="match status" value="1"/>
</dbReference>
<dbReference type="EMBL" id="ML992677">
    <property type="protein sequence ID" value="KAF2211399.1"/>
    <property type="molecule type" value="Genomic_DNA"/>
</dbReference>
<dbReference type="Proteomes" id="UP000799539">
    <property type="component" value="Unassembled WGS sequence"/>
</dbReference>
<gene>
    <name evidence="3" type="ORF">CERZMDRAFT_98705</name>
</gene>
<reference evidence="3" key="1">
    <citation type="journal article" date="2020" name="Stud. Mycol.">
        <title>101 Dothideomycetes genomes: a test case for predicting lifestyles and emergence of pathogens.</title>
        <authorList>
            <person name="Haridas S."/>
            <person name="Albert R."/>
            <person name="Binder M."/>
            <person name="Bloem J."/>
            <person name="Labutti K."/>
            <person name="Salamov A."/>
            <person name="Andreopoulos B."/>
            <person name="Baker S."/>
            <person name="Barry K."/>
            <person name="Bills G."/>
            <person name="Bluhm B."/>
            <person name="Cannon C."/>
            <person name="Castanera R."/>
            <person name="Culley D."/>
            <person name="Daum C."/>
            <person name="Ezra D."/>
            <person name="Gonzalez J."/>
            <person name="Henrissat B."/>
            <person name="Kuo A."/>
            <person name="Liang C."/>
            <person name="Lipzen A."/>
            <person name="Lutzoni F."/>
            <person name="Magnuson J."/>
            <person name="Mondo S."/>
            <person name="Nolan M."/>
            <person name="Ohm R."/>
            <person name="Pangilinan J."/>
            <person name="Park H.-J."/>
            <person name="Ramirez L."/>
            <person name="Alfaro M."/>
            <person name="Sun H."/>
            <person name="Tritt A."/>
            <person name="Yoshinaga Y."/>
            <person name="Zwiers L.-H."/>
            <person name="Turgeon B."/>
            <person name="Goodwin S."/>
            <person name="Spatafora J."/>
            <person name="Crous P."/>
            <person name="Grigoriev I."/>
        </authorList>
    </citation>
    <scope>NUCLEOTIDE SEQUENCE</scope>
    <source>
        <strain evidence="3">SCOH1-5</strain>
    </source>
</reference>
<protein>
    <recommendedName>
        <fullName evidence="2">F-box domain-containing protein</fullName>
    </recommendedName>
</protein>
<dbReference type="InterPro" id="IPR001810">
    <property type="entry name" value="F-box_dom"/>
</dbReference>
<evidence type="ECO:0000259" key="2">
    <source>
        <dbReference type="Pfam" id="PF00646"/>
    </source>
</evidence>
<dbReference type="SUPFAM" id="SSF81383">
    <property type="entry name" value="F-box domain"/>
    <property type="match status" value="1"/>
</dbReference>
<dbReference type="AlphaFoldDB" id="A0A6A6FD31"/>